<dbReference type="PROSITE" id="PS50977">
    <property type="entry name" value="HTH_TETR_2"/>
    <property type="match status" value="1"/>
</dbReference>
<evidence type="ECO:0000256" key="1">
    <source>
        <dbReference type="ARBA" id="ARBA00023015"/>
    </source>
</evidence>
<keyword evidence="2 4" id="KW-0238">DNA-binding</keyword>
<dbReference type="RefSeq" id="WP_003892897.1">
    <property type="nucleotide sequence ID" value="NZ_CP027541.1"/>
</dbReference>
<dbReference type="InterPro" id="IPR011075">
    <property type="entry name" value="TetR_C"/>
</dbReference>
<dbReference type="Gene3D" id="1.10.357.10">
    <property type="entry name" value="Tetracycline Repressor, domain 2"/>
    <property type="match status" value="1"/>
</dbReference>
<gene>
    <name evidence="6" type="ORF">D806_015260</name>
</gene>
<reference evidence="7" key="2">
    <citation type="submission" date="2018-03" db="EMBL/GenBank/DDBJ databases">
        <authorList>
            <person name="Derbyshire K."/>
            <person name="Gray T.A."/>
            <person name="Champion M."/>
        </authorList>
    </citation>
    <scope>NUCLEOTIDE SEQUENCE [LARGE SCALE GENOMIC DNA]</scope>
    <source>
        <strain evidence="7">MKD8</strain>
    </source>
</reference>
<evidence type="ECO:0000313" key="7">
    <source>
        <dbReference type="Proteomes" id="UP000011200"/>
    </source>
</evidence>
<dbReference type="AlphaFoldDB" id="A0A2U9PL93"/>
<dbReference type="EMBL" id="CP027541">
    <property type="protein sequence ID" value="AWT52511.1"/>
    <property type="molecule type" value="Genomic_DNA"/>
</dbReference>
<dbReference type="Pfam" id="PF16925">
    <property type="entry name" value="TetR_C_13"/>
    <property type="match status" value="1"/>
</dbReference>
<protein>
    <submittedName>
        <fullName evidence="6">TetR-family protein transcriptional regulator</fullName>
    </submittedName>
</protein>
<feature type="domain" description="HTH tetR-type" evidence="5">
    <location>
        <begin position="6"/>
        <end position="66"/>
    </location>
</feature>
<evidence type="ECO:0000313" key="6">
    <source>
        <dbReference type="EMBL" id="AWT52511.1"/>
    </source>
</evidence>
<dbReference type="Gene3D" id="1.10.10.60">
    <property type="entry name" value="Homeodomain-like"/>
    <property type="match status" value="1"/>
</dbReference>
<dbReference type="PANTHER" id="PTHR47506:SF1">
    <property type="entry name" value="HTH-TYPE TRANSCRIPTIONAL REGULATOR YJDC"/>
    <property type="match status" value="1"/>
</dbReference>
<dbReference type="Pfam" id="PF00440">
    <property type="entry name" value="TetR_N"/>
    <property type="match status" value="1"/>
</dbReference>
<dbReference type="InterPro" id="IPR009057">
    <property type="entry name" value="Homeodomain-like_sf"/>
</dbReference>
<name>A0A2U9PL93_MYCSE</name>
<evidence type="ECO:0000256" key="4">
    <source>
        <dbReference type="PROSITE-ProRule" id="PRU00335"/>
    </source>
</evidence>
<dbReference type="SUPFAM" id="SSF48498">
    <property type="entry name" value="Tetracyclin repressor-like, C-terminal domain"/>
    <property type="match status" value="1"/>
</dbReference>
<dbReference type="InterPro" id="IPR001647">
    <property type="entry name" value="HTH_TetR"/>
</dbReference>
<dbReference type="PANTHER" id="PTHR47506">
    <property type="entry name" value="TRANSCRIPTIONAL REGULATORY PROTEIN"/>
    <property type="match status" value="1"/>
</dbReference>
<proteinExistence type="predicted"/>
<organism evidence="6 7">
    <name type="scientific">Mycolicibacterium smegmatis (strain MKD8)</name>
    <name type="common">Mycobacterium smegmatis</name>
    <dbReference type="NCBI Taxonomy" id="1214915"/>
    <lineage>
        <taxon>Bacteria</taxon>
        <taxon>Bacillati</taxon>
        <taxon>Actinomycetota</taxon>
        <taxon>Actinomycetes</taxon>
        <taxon>Mycobacteriales</taxon>
        <taxon>Mycobacteriaceae</taxon>
        <taxon>Mycolicibacterium</taxon>
    </lineage>
</organism>
<evidence type="ECO:0000259" key="5">
    <source>
        <dbReference type="PROSITE" id="PS50977"/>
    </source>
</evidence>
<accession>A0A2U9PL93</accession>
<feature type="DNA-binding region" description="H-T-H motif" evidence="4">
    <location>
        <begin position="29"/>
        <end position="48"/>
    </location>
</feature>
<keyword evidence="1" id="KW-0805">Transcription regulation</keyword>
<keyword evidence="3" id="KW-0804">Transcription</keyword>
<evidence type="ECO:0000256" key="2">
    <source>
        <dbReference type="ARBA" id="ARBA00023125"/>
    </source>
</evidence>
<dbReference type="InterPro" id="IPR036271">
    <property type="entry name" value="Tet_transcr_reg_TetR-rel_C_sf"/>
</dbReference>
<evidence type="ECO:0000256" key="3">
    <source>
        <dbReference type="ARBA" id="ARBA00023163"/>
    </source>
</evidence>
<dbReference type="SUPFAM" id="SSF46689">
    <property type="entry name" value="Homeodomain-like"/>
    <property type="match status" value="1"/>
</dbReference>
<dbReference type="Proteomes" id="UP000011200">
    <property type="component" value="Chromosome"/>
</dbReference>
<reference evidence="6 7" key="1">
    <citation type="journal article" date="2013" name="Genome Announc.">
        <title>Draft genome sequence of MKD8, a conjugal recipient Mycobacterium smegmatis strain.</title>
        <authorList>
            <person name="Gray T.A."/>
            <person name="Palumbo M.J."/>
            <person name="Derbyshire K.M."/>
        </authorList>
    </citation>
    <scope>NUCLEOTIDE SEQUENCE [LARGE SCALE GENOMIC DNA]</scope>
    <source>
        <strain evidence="6 7">MKD8</strain>
    </source>
</reference>
<dbReference type="GO" id="GO:0003677">
    <property type="term" value="F:DNA binding"/>
    <property type="evidence" value="ECO:0007669"/>
    <property type="project" value="UniProtKB-UniRule"/>
</dbReference>
<sequence length="198" mass="21320">MARHKEFDPDVALDTAMRVFWRSGYTHTSTEDLVNELGIARASLYGTYGSKRGLYLAALDRYLTGGGDPAQVVASAASGLDAVRALLESAARQPDQGLPPGCFSVNATVEHGDTDPEIGARLERNRERMETVFRDALLRARAEGDLDTRLCDDSEISSTATLLTTVLNGLQVLSRAGADQRGRIARTVEAALAGLRAR</sequence>